<dbReference type="SUPFAM" id="SSF47370">
    <property type="entry name" value="Bromodomain"/>
    <property type="match status" value="1"/>
</dbReference>
<keyword evidence="6" id="KW-0862">Zinc</keyword>
<dbReference type="Proteomes" id="UP000050792">
    <property type="component" value="Unassembled WGS sequence"/>
</dbReference>
<accession>A0AA85FCU6</accession>
<evidence type="ECO:0000256" key="13">
    <source>
        <dbReference type="PROSITE-ProRule" id="PRU00134"/>
    </source>
</evidence>
<evidence type="ECO:0000256" key="3">
    <source>
        <dbReference type="ARBA" id="ARBA00022454"/>
    </source>
</evidence>
<dbReference type="InterPro" id="IPR013083">
    <property type="entry name" value="Znf_RING/FYVE/PHD"/>
</dbReference>
<proteinExistence type="predicted"/>
<reference evidence="19" key="1">
    <citation type="submission" date="2022-06" db="EMBL/GenBank/DDBJ databases">
        <authorList>
            <person name="Berger JAMES D."/>
            <person name="Berger JAMES D."/>
        </authorList>
    </citation>
    <scope>NUCLEOTIDE SEQUENCE [LARGE SCALE GENOMIC DNA]</scope>
</reference>
<dbReference type="PROSITE" id="PS01359">
    <property type="entry name" value="ZF_PHD_1"/>
    <property type="match status" value="1"/>
</dbReference>
<keyword evidence="7" id="KW-0156">Chromatin regulator</keyword>
<dbReference type="InterPro" id="IPR002893">
    <property type="entry name" value="Znf_MYND"/>
</dbReference>
<dbReference type="SMART" id="SM00249">
    <property type="entry name" value="PHD"/>
    <property type="match status" value="1"/>
</dbReference>
<dbReference type="PROSITE" id="PS01360">
    <property type="entry name" value="ZF_MYND_1"/>
    <property type="match status" value="1"/>
</dbReference>
<keyword evidence="5 13" id="KW-0863">Zinc-finger</keyword>
<dbReference type="GO" id="GO:0003714">
    <property type="term" value="F:transcription corepressor activity"/>
    <property type="evidence" value="ECO:0007669"/>
    <property type="project" value="TreeGrafter"/>
</dbReference>
<feature type="domain" description="MYND-type" evidence="18">
    <location>
        <begin position="1216"/>
        <end position="1250"/>
    </location>
</feature>
<feature type="compositionally biased region" description="Low complexity" evidence="14">
    <location>
        <begin position="168"/>
        <end position="189"/>
    </location>
</feature>
<evidence type="ECO:0000259" key="15">
    <source>
        <dbReference type="PROSITE" id="PS50014"/>
    </source>
</evidence>
<evidence type="ECO:0000256" key="10">
    <source>
        <dbReference type="ARBA" id="ARBA00023163"/>
    </source>
</evidence>
<evidence type="ECO:0000256" key="6">
    <source>
        <dbReference type="ARBA" id="ARBA00022833"/>
    </source>
</evidence>
<evidence type="ECO:0000256" key="5">
    <source>
        <dbReference type="ARBA" id="ARBA00022771"/>
    </source>
</evidence>
<dbReference type="Pfam" id="PF00439">
    <property type="entry name" value="Bromodomain"/>
    <property type="match status" value="1"/>
</dbReference>
<evidence type="ECO:0008006" key="21">
    <source>
        <dbReference type="Google" id="ProtNLM"/>
    </source>
</evidence>
<dbReference type="InterPro" id="IPR057053">
    <property type="entry name" value="MYND_ZMYND11_ZMYD8"/>
</dbReference>
<feature type="compositionally biased region" description="Low complexity" evidence="14">
    <location>
        <begin position="70"/>
        <end position="84"/>
    </location>
</feature>
<evidence type="ECO:0000313" key="20">
    <source>
        <dbReference type="WBParaSite" id="SRDH1_45520.1"/>
    </source>
</evidence>
<dbReference type="InterPro" id="IPR001487">
    <property type="entry name" value="Bromodomain"/>
</dbReference>
<evidence type="ECO:0000256" key="7">
    <source>
        <dbReference type="ARBA" id="ARBA00022853"/>
    </source>
</evidence>
<keyword evidence="4" id="KW-0479">Metal-binding</keyword>
<evidence type="ECO:0000313" key="19">
    <source>
        <dbReference type="Proteomes" id="UP000050792"/>
    </source>
</evidence>
<dbReference type="InterPro" id="IPR001965">
    <property type="entry name" value="Znf_PHD"/>
</dbReference>
<dbReference type="Gene3D" id="3.30.40.10">
    <property type="entry name" value="Zinc/RING finger domain, C3HC4 (zinc finger)"/>
    <property type="match status" value="1"/>
</dbReference>
<evidence type="ECO:0000259" key="16">
    <source>
        <dbReference type="PROSITE" id="PS50016"/>
    </source>
</evidence>
<dbReference type="Gene3D" id="2.30.30.140">
    <property type="match status" value="1"/>
</dbReference>
<feature type="region of interest" description="Disordered" evidence="14">
    <location>
        <begin position="68"/>
        <end position="89"/>
    </location>
</feature>
<dbReference type="SUPFAM" id="SSF63748">
    <property type="entry name" value="Tudor/PWWP/MBT"/>
    <property type="match status" value="1"/>
</dbReference>
<dbReference type="Gene3D" id="1.20.920.10">
    <property type="entry name" value="Bromodomain-like"/>
    <property type="match status" value="1"/>
</dbReference>
<dbReference type="PANTHER" id="PTHR46453">
    <property type="entry name" value="PROTEIN KINASE C-BINDING PROTEIN 1"/>
    <property type="match status" value="1"/>
</dbReference>
<organism evidence="19 20">
    <name type="scientific">Schistosoma rodhaini</name>
    <dbReference type="NCBI Taxonomy" id="6188"/>
    <lineage>
        <taxon>Eukaryota</taxon>
        <taxon>Metazoa</taxon>
        <taxon>Spiralia</taxon>
        <taxon>Lophotrochozoa</taxon>
        <taxon>Platyhelminthes</taxon>
        <taxon>Trematoda</taxon>
        <taxon>Digenea</taxon>
        <taxon>Strigeidida</taxon>
        <taxon>Schistosomatoidea</taxon>
        <taxon>Schistosomatidae</taxon>
        <taxon>Schistosoma</taxon>
    </lineage>
</organism>
<comment type="subcellular location">
    <subcellularLocation>
        <location evidence="2">Chromosome</location>
    </subcellularLocation>
    <subcellularLocation>
        <location evidence="1">Nucleus</location>
    </subcellularLocation>
</comment>
<dbReference type="PANTHER" id="PTHR46453:SF5">
    <property type="entry name" value="PROTEIN KINASE C-BINDING PROTEIN 1 ISOFORM X1"/>
    <property type="match status" value="1"/>
</dbReference>
<evidence type="ECO:0000256" key="8">
    <source>
        <dbReference type="ARBA" id="ARBA00023015"/>
    </source>
</evidence>
<dbReference type="PRINTS" id="PR00503">
    <property type="entry name" value="BROMODOMAIN"/>
</dbReference>
<evidence type="ECO:0000256" key="2">
    <source>
        <dbReference type="ARBA" id="ARBA00004286"/>
    </source>
</evidence>
<dbReference type="Pfam" id="PF24324">
    <property type="entry name" value="MYND_ZMYND11_ZMYD8"/>
    <property type="match status" value="1"/>
</dbReference>
<dbReference type="InterPro" id="IPR044075">
    <property type="entry name" value="PRKCBP1_PHD"/>
</dbReference>
<reference evidence="20" key="2">
    <citation type="submission" date="2023-11" db="UniProtKB">
        <authorList>
            <consortium name="WormBaseParasite"/>
        </authorList>
    </citation>
    <scope>IDENTIFICATION</scope>
</reference>
<dbReference type="InterPro" id="IPR036427">
    <property type="entry name" value="Bromodomain-like_sf"/>
</dbReference>
<dbReference type="GO" id="GO:0005694">
    <property type="term" value="C:chromosome"/>
    <property type="evidence" value="ECO:0007669"/>
    <property type="project" value="UniProtKB-SubCell"/>
</dbReference>
<feature type="region of interest" description="Disordered" evidence="14">
    <location>
        <begin position="583"/>
        <end position="610"/>
    </location>
</feature>
<dbReference type="GO" id="GO:0005634">
    <property type="term" value="C:nucleus"/>
    <property type="evidence" value="ECO:0007669"/>
    <property type="project" value="UniProtKB-SubCell"/>
</dbReference>
<name>A0AA85FCU6_9TREM</name>
<dbReference type="InterPro" id="IPR019787">
    <property type="entry name" value="Znf_PHD-finger"/>
</dbReference>
<feature type="region of interest" description="Disordered" evidence="14">
    <location>
        <begin position="1296"/>
        <end position="1330"/>
    </location>
</feature>
<keyword evidence="19" id="KW-1185">Reference proteome</keyword>
<dbReference type="PROSITE" id="PS50812">
    <property type="entry name" value="PWWP"/>
    <property type="match status" value="1"/>
</dbReference>
<feature type="domain" description="PHD-type" evidence="16">
    <location>
        <begin position="352"/>
        <end position="396"/>
    </location>
</feature>
<keyword evidence="3" id="KW-0158">Chromosome</keyword>
<feature type="domain" description="Bromo" evidence="15">
    <location>
        <begin position="429"/>
        <end position="499"/>
    </location>
</feature>
<feature type="region of interest" description="Disordered" evidence="14">
    <location>
        <begin position="692"/>
        <end position="730"/>
    </location>
</feature>
<feature type="compositionally biased region" description="Polar residues" evidence="14">
    <location>
        <begin position="153"/>
        <end position="167"/>
    </location>
</feature>
<feature type="compositionally biased region" description="Pro residues" evidence="14">
    <location>
        <begin position="1302"/>
        <end position="1316"/>
    </location>
</feature>
<keyword evidence="8" id="KW-0805">Transcription regulation</keyword>
<dbReference type="FunFam" id="6.10.140.2220:FF:000002">
    <property type="entry name" value="Protein kinase C-binding protein 1 isoform C"/>
    <property type="match status" value="1"/>
</dbReference>
<feature type="compositionally biased region" description="Low complexity" evidence="14">
    <location>
        <begin position="133"/>
        <end position="152"/>
    </location>
</feature>
<evidence type="ECO:0000256" key="12">
    <source>
        <dbReference type="PROSITE-ProRule" id="PRU00035"/>
    </source>
</evidence>
<keyword evidence="9 12" id="KW-0103">Bromodomain</keyword>
<evidence type="ECO:0000256" key="9">
    <source>
        <dbReference type="ARBA" id="ARBA00023117"/>
    </source>
</evidence>
<dbReference type="CDD" id="cd04369">
    <property type="entry name" value="Bromodomain"/>
    <property type="match status" value="1"/>
</dbReference>
<keyword evidence="11" id="KW-0539">Nucleus</keyword>
<feature type="region of interest" description="Disordered" evidence="14">
    <location>
        <begin position="126"/>
        <end position="201"/>
    </location>
</feature>
<dbReference type="GO" id="GO:0140006">
    <property type="term" value="F:histone H3 reader activity"/>
    <property type="evidence" value="ECO:0007669"/>
    <property type="project" value="UniProtKB-ARBA"/>
</dbReference>
<sequence length="1381" mass="155816">MPGVTYRCLRKNYYHCFLPLNNIFLDYDLSCKRFLIDLSFQHLMDNQANQSKSNTELTMTTDKSNVLHISPLQSTSELSSPSSSSRKRRSISYAISRLKQMKMAQQEMHLESNTSSDNIDVTHSLTNARSDNTSDNNTVQLNNNNNPTQLSTIINSDSLQQSIPTDFSSDTLSLSQLQQPSPQRNPSQSYNSLPDDHINVSNSSSTTIQLKISPKESSSHIKIKSLPNYTTRHDNSLNCVVARNNSSRIFIQCLSDSESDEYIDLDDTKITTPINDVTNHSIHMNHYNHTITEQIPTQLSNHESIQKNDIQSNELVSSYETTDNIISSNSNNSEIKCINDNNHSNNKIIESDDYCWICHKPGEVVICSYCPRVFHAICLCATDFPDIWLCPECQDVMLAECSLYQLESWCKITKDQLKRMLFFLLDRLSRQSWARYFREPVDSTIVKHYNELIKYPIDLHTLYSRVKSGEYASPQAFLGDFRWILHNCIIFNGASSSITSSARLLDRTFHREFNLMRACPICYLNRMPAIHLLPSTTKKLPPLTENESESYLNVASVRSSNESNEIIESDNISVVNGVNNECNSSNTHTNTTSNNSESKSSSSSSSSSSSISTLDPWWFCKLCNVIHPIVWIRLQNYPRWPAKVIAHDGNFLLVSFFGDYDVTIAPIGSAKLHSSNQSKSLSKLSIITMDINTTTNNNSSDKENRSDYDGTKSMTSMDNNDISNDPSVVTSHLSSKTTSSLLTSSMDPIVQENFHKAITELNYHVNLIYQRYPNFKLPVNQLRFTKRHVKKYYGPFTETPSSSLSETTNLTKETNSVIDMTRAVNTTQMTCNTTSCSINTTTTTNTSVTNSEKIDNSVKLNRIPSSNDAYREPVLTRVAASLRNSPVIPSESSSVLQTSCPPVVNVNTMKRKHNDTSLSTSSSPAVTLELESVSSEDIRATVDHSKRKRKKSKHHNLKKITFKPLSEDETTTIITSSANNDETNSNDNNKSSDTTVVIKDNALTIETVPTVTITTSEMQPFSDIIIPSTSNTSDNVHMVLDDFRNSINEALQKLQEKLAPTINATDNAVVYPTTISELPNLHPIYCDIAIQTNDDLPILDHVHSLKPLNVMNESKSIQTDGMELSTNLSISNDDRPSTLQERMMEAEILHMEQEIQRLNILVRYTRAEMGLEMQRRISELRRIWNDELIAIMEAASRIWEYDVVRIVDVVKRRQWCAYCGRIAYYYCCWNTSYCNGICQSKHWPFHMASCVQAKSQLNNNNNSSVRRHSQSPNLTNSSNIIDQSHFSLTQPSAIQHLSQNHPYPPSGAAPVPPPPPPHHHHHNYHQQQQQRMILPNTSNSSIGGIYPLNNNGNSITTNNIPFQRSLLLSSSSGTQSRTFKN</sequence>
<evidence type="ECO:0000259" key="18">
    <source>
        <dbReference type="PROSITE" id="PS50865"/>
    </source>
</evidence>
<dbReference type="InterPro" id="IPR000313">
    <property type="entry name" value="PWWP_dom"/>
</dbReference>
<keyword evidence="10" id="KW-0804">Transcription</keyword>
<protein>
    <recommendedName>
        <fullName evidence="21">Protein kinase C-binding protein 1</fullName>
    </recommendedName>
</protein>
<feature type="domain" description="PWWP" evidence="17">
    <location>
        <begin position="626"/>
        <end position="676"/>
    </location>
</feature>
<evidence type="ECO:0000256" key="4">
    <source>
        <dbReference type="ARBA" id="ARBA00022723"/>
    </source>
</evidence>
<dbReference type="SUPFAM" id="SSF144232">
    <property type="entry name" value="HIT/MYND zinc finger-like"/>
    <property type="match status" value="1"/>
</dbReference>
<dbReference type="PROSITE" id="PS50016">
    <property type="entry name" value="ZF_PHD_2"/>
    <property type="match status" value="1"/>
</dbReference>
<dbReference type="WBParaSite" id="SRDH1_45520.1">
    <property type="protein sequence ID" value="SRDH1_45520.1"/>
    <property type="gene ID" value="SRDH1_45520"/>
</dbReference>
<dbReference type="InterPro" id="IPR019786">
    <property type="entry name" value="Zinc_finger_PHD-type_CS"/>
</dbReference>
<dbReference type="InterPro" id="IPR011011">
    <property type="entry name" value="Znf_FYVE_PHD"/>
</dbReference>
<evidence type="ECO:0000256" key="14">
    <source>
        <dbReference type="SAM" id="MobiDB-lite"/>
    </source>
</evidence>
<evidence type="ECO:0000259" key="17">
    <source>
        <dbReference type="PROSITE" id="PS50812"/>
    </source>
</evidence>
<feature type="compositionally biased region" description="Polar residues" evidence="14">
    <location>
        <begin position="712"/>
        <end position="726"/>
    </location>
</feature>
<dbReference type="SUPFAM" id="SSF57903">
    <property type="entry name" value="FYVE/PHD zinc finger"/>
    <property type="match status" value="1"/>
</dbReference>
<dbReference type="GO" id="GO:0008270">
    <property type="term" value="F:zinc ion binding"/>
    <property type="evidence" value="ECO:0007669"/>
    <property type="project" value="UniProtKB-KW"/>
</dbReference>
<dbReference type="PROSITE" id="PS50865">
    <property type="entry name" value="ZF_MYND_2"/>
    <property type="match status" value="1"/>
</dbReference>
<feature type="compositionally biased region" description="Basic and acidic residues" evidence="14">
    <location>
        <begin position="700"/>
        <end position="710"/>
    </location>
</feature>
<evidence type="ECO:0000256" key="1">
    <source>
        <dbReference type="ARBA" id="ARBA00004123"/>
    </source>
</evidence>
<dbReference type="GO" id="GO:0005737">
    <property type="term" value="C:cytoplasm"/>
    <property type="evidence" value="ECO:0007669"/>
    <property type="project" value="TreeGrafter"/>
</dbReference>
<dbReference type="PROSITE" id="PS50014">
    <property type="entry name" value="BROMODOMAIN_2"/>
    <property type="match status" value="1"/>
</dbReference>
<evidence type="ECO:0000256" key="11">
    <source>
        <dbReference type="ARBA" id="ARBA00023242"/>
    </source>
</evidence>
<dbReference type="SMART" id="SM00297">
    <property type="entry name" value="BROMO"/>
    <property type="match status" value="1"/>
</dbReference>
<dbReference type="CDD" id="cd15538">
    <property type="entry name" value="PHD_PRKCBP1"/>
    <property type="match status" value="1"/>
</dbReference>